<comment type="caution">
    <text evidence="1">The sequence shown here is derived from an EMBL/GenBank/DDBJ whole genome shotgun (WGS) entry which is preliminary data.</text>
</comment>
<accession>A0A0F9HD57</accession>
<name>A0A0F9HD57_9ZZZZ</name>
<dbReference type="EMBL" id="LAZR01017281">
    <property type="protein sequence ID" value="KKM01072.1"/>
    <property type="molecule type" value="Genomic_DNA"/>
</dbReference>
<gene>
    <name evidence="1" type="ORF">LCGC14_1798110</name>
</gene>
<dbReference type="AlphaFoldDB" id="A0A0F9HD57"/>
<protein>
    <submittedName>
        <fullName evidence="1">Uncharacterized protein</fullName>
    </submittedName>
</protein>
<proteinExistence type="predicted"/>
<reference evidence="1" key="1">
    <citation type="journal article" date="2015" name="Nature">
        <title>Complex archaea that bridge the gap between prokaryotes and eukaryotes.</title>
        <authorList>
            <person name="Spang A."/>
            <person name="Saw J.H."/>
            <person name="Jorgensen S.L."/>
            <person name="Zaremba-Niedzwiedzka K."/>
            <person name="Martijn J."/>
            <person name="Lind A.E."/>
            <person name="van Eijk R."/>
            <person name="Schleper C."/>
            <person name="Guy L."/>
            <person name="Ettema T.J."/>
        </authorList>
    </citation>
    <scope>NUCLEOTIDE SEQUENCE</scope>
</reference>
<evidence type="ECO:0000313" key="1">
    <source>
        <dbReference type="EMBL" id="KKM01072.1"/>
    </source>
</evidence>
<organism evidence="1">
    <name type="scientific">marine sediment metagenome</name>
    <dbReference type="NCBI Taxonomy" id="412755"/>
    <lineage>
        <taxon>unclassified sequences</taxon>
        <taxon>metagenomes</taxon>
        <taxon>ecological metagenomes</taxon>
    </lineage>
</organism>
<sequence length="93" mass="10646">MDSSRAFFQIKYGEKLGDRLTLRFPRQNSKIVERLSAKGVINIPNNITIGYYLQLDDPEGAWCFMPVNTITAKTLLTVPMVQNRIANDLLNRM</sequence>